<dbReference type="Pfam" id="PF14107">
    <property type="entry name" value="DUF4280"/>
    <property type="match status" value="1"/>
</dbReference>
<sequence length="279" mass="30816">MESLAVEFGMDDAYERVQNLKNEIDTCGVQQTIENHIDSTVQKVSDTVDAVVDKAKDVGGYIEEDFNNLKQGVKDLFASKEEKQRKAEEKAAKEAQEKAEQEAQEQLEKEMREALDKSYILHTAMIVCDKAYTNEAINPSYVVVPQSHGESIHGLPQLNVNDYIPEVNVLNFGICRSPQNPAVQAEAERILDEVRDESKSWTDKLMNLFVDTSKKDVCTSETESLAACCAAPCTPVFGTRWIDGKYDVLVDGAPALLGRCTLQCMLGGAITIQSSGQAE</sequence>
<accession>A0A0N5AAG0</accession>
<proteinExistence type="predicted"/>
<evidence type="ECO:0000313" key="3">
    <source>
        <dbReference type="WBParaSite" id="SMUV_0000113601-mRNA-1"/>
    </source>
</evidence>
<reference evidence="3" key="1">
    <citation type="submission" date="2017-02" db="UniProtKB">
        <authorList>
            <consortium name="WormBaseParasite"/>
        </authorList>
    </citation>
    <scope>IDENTIFICATION</scope>
</reference>
<evidence type="ECO:0000313" key="2">
    <source>
        <dbReference type="Proteomes" id="UP000046393"/>
    </source>
</evidence>
<dbReference type="WBParaSite" id="SMUV_0000113601-mRNA-1">
    <property type="protein sequence ID" value="SMUV_0000113601-mRNA-1"/>
    <property type="gene ID" value="SMUV_0000113601"/>
</dbReference>
<organism evidence="2 3">
    <name type="scientific">Syphacia muris</name>
    <dbReference type="NCBI Taxonomy" id="451379"/>
    <lineage>
        <taxon>Eukaryota</taxon>
        <taxon>Metazoa</taxon>
        <taxon>Ecdysozoa</taxon>
        <taxon>Nematoda</taxon>
        <taxon>Chromadorea</taxon>
        <taxon>Rhabditida</taxon>
        <taxon>Spirurina</taxon>
        <taxon>Oxyuridomorpha</taxon>
        <taxon>Oxyuroidea</taxon>
        <taxon>Oxyuridae</taxon>
        <taxon>Syphacia</taxon>
    </lineage>
</organism>
<evidence type="ECO:0000256" key="1">
    <source>
        <dbReference type="SAM" id="MobiDB-lite"/>
    </source>
</evidence>
<feature type="region of interest" description="Disordered" evidence="1">
    <location>
        <begin position="87"/>
        <end position="108"/>
    </location>
</feature>
<dbReference type="Proteomes" id="UP000046393">
    <property type="component" value="Unplaced"/>
</dbReference>
<name>A0A0N5AAG0_9BILA</name>
<dbReference type="InterPro" id="IPR025460">
    <property type="entry name" value="DUF4280"/>
</dbReference>
<protein>
    <submittedName>
        <fullName evidence="3">DUF4280 domain-containing protein</fullName>
    </submittedName>
</protein>
<keyword evidence="2" id="KW-1185">Reference proteome</keyword>
<dbReference type="AlphaFoldDB" id="A0A0N5AAG0"/>